<organism evidence="1">
    <name type="scientific">bioreactor metagenome</name>
    <dbReference type="NCBI Taxonomy" id="1076179"/>
    <lineage>
        <taxon>unclassified sequences</taxon>
        <taxon>metagenomes</taxon>
        <taxon>ecological metagenomes</taxon>
    </lineage>
</organism>
<dbReference type="InterPro" id="IPR045738">
    <property type="entry name" value="DUF6088"/>
</dbReference>
<dbReference type="EMBL" id="VSSQ01015068">
    <property type="protein sequence ID" value="MPM55009.1"/>
    <property type="molecule type" value="Genomic_DNA"/>
</dbReference>
<reference evidence="1" key="1">
    <citation type="submission" date="2019-08" db="EMBL/GenBank/DDBJ databases">
        <authorList>
            <person name="Kucharzyk K."/>
            <person name="Murdoch R.W."/>
            <person name="Higgins S."/>
            <person name="Loffler F."/>
        </authorList>
    </citation>
    <scope>NUCLEOTIDE SEQUENCE</scope>
</reference>
<dbReference type="AlphaFoldDB" id="A0A645APK4"/>
<dbReference type="Pfam" id="PF19570">
    <property type="entry name" value="DUF6088"/>
    <property type="match status" value="1"/>
</dbReference>
<name>A0A645APK4_9ZZZZ</name>
<evidence type="ECO:0008006" key="2">
    <source>
        <dbReference type="Google" id="ProtNLM"/>
    </source>
</evidence>
<evidence type="ECO:0000313" key="1">
    <source>
        <dbReference type="EMBL" id="MPM55009.1"/>
    </source>
</evidence>
<sequence>MTDTIKTTIGRFPFGFVFTPSDFPIDSGKQASVNRILNNMVAAGEIRRLSKGRFYKPKITQFGELPPDTYQIVKDLIEKNGKITGYITGYSVFNELGLTTQVPFSLQIGVRNEKKAIRRDVYRISFIKQQNAITKENIPLLRLLDCLRFFKNVPDAMPNETCKRLLYLFSQLDKTQIAKVKKLALKYNPSTIALLGALLQTLDKNEDTNMLLSKLNPQTSYKLGISKEILHNQERWYIK</sequence>
<gene>
    <name evidence="1" type="ORF">SDC9_101794</name>
</gene>
<protein>
    <recommendedName>
        <fullName evidence="2">AbiEi antitoxin C-terminal domain-containing protein</fullName>
    </recommendedName>
</protein>
<accession>A0A645APK4</accession>
<proteinExistence type="predicted"/>
<comment type="caution">
    <text evidence="1">The sequence shown here is derived from an EMBL/GenBank/DDBJ whole genome shotgun (WGS) entry which is preliminary data.</text>
</comment>